<protein>
    <submittedName>
        <fullName evidence="6">Nif-specific regulatory protein</fullName>
    </submittedName>
</protein>
<dbReference type="Gene3D" id="1.10.10.60">
    <property type="entry name" value="Homeodomain-like"/>
    <property type="match status" value="1"/>
</dbReference>
<evidence type="ECO:0000313" key="6">
    <source>
        <dbReference type="EMBL" id="QDT20568.1"/>
    </source>
</evidence>
<dbReference type="Pfam" id="PF00158">
    <property type="entry name" value="Sigma54_activat"/>
    <property type="match status" value="1"/>
</dbReference>
<dbReference type="SMART" id="SM00382">
    <property type="entry name" value="AAA"/>
    <property type="match status" value="1"/>
</dbReference>
<keyword evidence="7" id="KW-1185">Reference proteome</keyword>
<evidence type="ECO:0000256" key="1">
    <source>
        <dbReference type="ARBA" id="ARBA00022741"/>
    </source>
</evidence>
<feature type="domain" description="Sigma-54 factor interaction" evidence="5">
    <location>
        <begin position="149"/>
        <end position="378"/>
    </location>
</feature>
<dbReference type="Proteomes" id="UP000320421">
    <property type="component" value="Chromosome"/>
</dbReference>
<evidence type="ECO:0000256" key="2">
    <source>
        <dbReference type="ARBA" id="ARBA00022840"/>
    </source>
</evidence>
<dbReference type="PANTHER" id="PTHR32071:SF81">
    <property type="entry name" value="PROPIONATE CATABOLISM OPERON REGULATORY PROTEIN"/>
    <property type="match status" value="1"/>
</dbReference>
<dbReference type="InterPro" id="IPR027417">
    <property type="entry name" value="P-loop_NTPase"/>
</dbReference>
<evidence type="ECO:0000256" key="3">
    <source>
        <dbReference type="ARBA" id="ARBA00023015"/>
    </source>
</evidence>
<dbReference type="InterPro" id="IPR002197">
    <property type="entry name" value="HTH_Fis"/>
</dbReference>
<dbReference type="FunFam" id="3.40.50.300:FF:000006">
    <property type="entry name" value="DNA-binding transcriptional regulator NtrC"/>
    <property type="match status" value="1"/>
</dbReference>
<dbReference type="RefSeq" id="WP_145183559.1">
    <property type="nucleotide sequence ID" value="NZ_CP036266.1"/>
</dbReference>
<dbReference type="InterPro" id="IPR058031">
    <property type="entry name" value="AAA_lid_NorR"/>
</dbReference>
<dbReference type="InterPro" id="IPR002078">
    <property type="entry name" value="Sigma_54_int"/>
</dbReference>
<reference evidence="6 7" key="1">
    <citation type="submission" date="2019-02" db="EMBL/GenBank/DDBJ databases">
        <title>Deep-cultivation of Planctomycetes and their phenomic and genomic characterization uncovers novel biology.</title>
        <authorList>
            <person name="Wiegand S."/>
            <person name="Jogler M."/>
            <person name="Boedeker C."/>
            <person name="Pinto D."/>
            <person name="Vollmers J."/>
            <person name="Rivas-Marin E."/>
            <person name="Kohn T."/>
            <person name="Peeters S.H."/>
            <person name="Heuer A."/>
            <person name="Rast P."/>
            <person name="Oberbeckmann S."/>
            <person name="Bunk B."/>
            <person name="Jeske O."/>
            <person name="Meyerdierks A."/>
            <person name="Storesund J.E."/>
            <person name="Kallscheuer N."/>
            <person name="Luecker S."/>
            <person name="Lage O.M."/>
            <person name="Pohl T."/>
            <person name="Merkel B.J."/>
            <person name="Hornburger P."/>
            <person name="Mueller R.-W."/>
            <person name="Bruemmer F."/>
            <person name="Labrenz M."/>
            <person name="Spormann A.M."/>
            <person name="Op den Camp H."/>
            <person name="Overmann J."/>
            <person name="Amann R."/>
            <person name="Jetten M.S.M."/>
            <person name="Mascher T."/>
            <person name="Medema M.H."/>
            <person name="Devos D.P."/>
            <person name="Kaster A.-K."/>
            <person name="Ovreas L."/>
            <person name="Rohde M."/>
            <person name="Galperin M.Y."/>
            <person name="Jogler C."/>
        </authorList>
    </citation>
    <scope>NUCLEOTIDE SEQUENCE [LARGE SCALE GENOMIC DNA]</scope>
    <source>
        <strain evidence="6 7">HG66A1</strain>
    </source>
</reference>
<dbReference type="OrthoDB" id="9807827at2"/>
<gene>
    <name evidence="6" type="primary">nifA</name>
    <name evidence="6" type="ORF">HG66A1_23550</name>
</gene>
<dbReference type="CDD" id="cd00009">
    <property type="entry name" value="AAA"/>
    <property type="match status" value="1"/>
</dbReference>
<dbReference type="SUPFAM" id="SSF46689">
    <property type="entry name" value="Homeodomain-like"/>
    <property type="match status" value="1"/>
</dbReference>
<dbReference type="PRINTS" id="PR01590">
    <property type="entry name" value="HTHFIS"/>
</dbReference>
<dbReference type="Pfam" id="PF02954">
    <property type="entry name" value="HTH_8"/>
    <property type="match status" value="1"/>
</dbReference>
<dbReference type="InterPro" id="IPR025944">
    <property type="entry name" value="Sigma_54_int_dom_CS"/>
</dbReference>
<dbReference type="PROSITE" id="PS50045">
    <property type="entry name" value="SIGMA54_INTERACT_4"/>
    <property type="match status" value="1"/>
</dbReference>
<dbReference type="GO" id="GO:0006355">
    <property type="term" value="P:regulation of DNA-templated transcription"/>
    <property type="evidence" value="ECO:0007669"/>
    <property type="project" value="InterPro"/>
</dbReference>
<name>A0A517PMI3_9PLAN</name>
<keyword evidence="4" id="KW-0804">Transcription</keyword>
<dbReference type="GO" id="GO:0043565">
    <property type="term" value="F:sequence-specific DNA binding"/>
    <property type="evidence" value="ECO:0007669"/>
    <property type="project" value="InterPro"/>
</dbReference>
<keyword evidence="1" id="KW-0547">Nucleotide-binding</keyword>
<accession>A0A517PMI3</accession>
<dbReference type="SUPFAM" id="SSF52540">
    <property type="entry name" value="P-loop containing nucleoside triphosphate hydrolases"/>
    <property type="match status" value="1"/>
</dbReference>
<dbReference type="PROSITE" id="PS00675">
    <property type="entry name" value="SIGMA54_INTERACT_1"/>
    <property type="match status" value="1"/>
</dbReference>
<dbReference type="Gene3D" id="3.40.50.300">
    <property type="entry name" value="P-loop containing nucleotide triphosphate hydrolases"/>
    <property type="match status" value="1"/>
</dbReference>
<organism evidence="6 7">
    <name type="scientific">Gimesia chilikensis</name>
    <dbReference type="NCBI Taxonomy" id="2605989"/>
    <lineage>
        <taxon>Bacteria</taxon>
        <taxon>Pseudomonadati</taxon>
        <taxon>Planctomycetota</taxon>
        <taxon>Planctomycetia</taxon>
        <taxon>Planctomycetales</taxon>
        <taxon>Planctomycetaceae</taxon>
        <taxon>Gimesia</taxon>
    </lineage>
</organism>
<evidence type="ECO:0000256" key="4">
    <source>
        <dbReference type="ARBA" id="ARBA00023163"/>
    </source>
</evidence>
<dbReference type="PANTHER" id="PTHR32071">
    <property type="entry name" value="TRANSCRIPTIONAL REGULATORY PROTEIN"/>
    <property type="match status" value="1"/>
</dbReference>
<dbReference type="PROSITE" id="PS00688">
    <property type="entry name" value="SIGMA54_INTERACT_3"/>
    <property type="match status" value="1"/>
</dbReference>
<keyword evidence="3" id="KW-0805">Transcription regulation</keyword>
<dbReference type="AlphaFoldDB" id="A0A517PMI3"/>
<dbReference type="InterPro" id="IPR025662">
    <property type="entry name" value="Sigma_54_int_dom_ATP-bd_1"/>
</dbReference>
<evidence type="ECO:0000259" key="5">
    <source>
        <dbReference type="PROSITE" id="PS50045"/>
    </source>
</evidence>
<dbReference type="Pfam" id="PF25601">
    <property type="entry name" value="AAA_lid_14"/>
    <property type="match status" value="1"/>
</dbReference>
<dbReference type="InterPro" id="IPR003593">
    <property type="entry name" value="AAA+_ATPase"/>
</dbReference>
<dbReference type="Gene3D" id="1.10.8.60">
    <property type="match status" value="1"/>
</dbReference>
<proteinExistence type="predicted"/>
<sequence length="472" mass="53299">MPSLGIIYTFDSKLEAILKPGLLQQIHSQVSLAKSLPELMERIQNASPATVYLDLRPHDLPSESDDRSSVLSYLREICEFPVNVVTILDQFLPVEYVETANFITDAYLEFPPVPEELNLLAEELSQLEPKIIPESLPESRQIFDHRKQVTTYTPEMIPIVDQISKIARHNVTLLLIGETGTGKTTLASMIHELSPRKDEPFQNIACGALPSDLIESELFGHLRGSFTGAERSKIGRFEAAGKGTLLLDEIDILSPKDQAKLLKVIETGQFEPVGSTESRISEARLIVAANVELDELTRNNKFRSDLYYRLNVLQFRLPALRERPNDIIPLSLLFIKECCQQHAISVTKIHRKVLDLLKQYSWPGNLRELKNQIQRAVLFSSNEELTTHEFSPNLFQEVQRDSQIQSVATENQTLADQVAHNEKHLLLKSLSENGYRKTATAKALGISRVGLYKKMRKYGMLDSGKTKLQTES</sequence>
<dbReference type="GO" id="GO:0005524">
    <property type="term" value="F:ATP binding"/>
    <property type="evidence" value="ECO:0007669"/>
    <property type="project" value="UniProtKB-KW"/>
</dbReference>
<dbReference type="InterPro" id="IPR009057">
    <property type="entry name" value="Homeodomain-like_sf"/>
</dbReference>
<keyword evidence="2" id="KW-0067">ATP-binding</keyword>
<evidence type="ECO:0000313" key="7">
    <source>
        <dbReference type="Proteomes" id="UP000320421"/>
    </source>
</evidence>
<dbReference type="EMBL" id="CP036266">
    <property type="protein sequence ID" value="QDT20568.1"/>
    <property type="molecule type" value="Genomic_DNA"/>
</dbReference>